<dbReference type="EMBL" id="GGEC01091261">
    <property type="protein sequence ID" value="MBX71745.1"/>
    <property type="molecule type" value="Transcribed_RNA"/>
</dbReference>
<reference evidence="1" key="1">
    <citation type="submission" date="2018-02" db="EMBL/GenBank/DDBJ databases">
        <title>Rhizophora mucronata_Transcriptome.</title>
        <authorList>
            <person name="Meera S.P."/>
            <person name="Sreeshan A."/>
            <person name="Augustine A."/>
        </authorList>
    </citation>
    <scope>NUCLEOTIDE SEQUENCE</scope>
    <source>
        <tissue evidence="1">Leaf</tissue>
    </source>
</reference>
<evidence type="ECO:0000313" key="1">
    <source>
        <dbReference type="EMBL" id="MBX71745.1"/>
    </source>
</evidence>
<name>A0A2P2QXS5_RHIMU</name>
<proteinExistence type="predicted"/>
<organism evidence="1">
    <name type="scientific">Rhizophora mucronata</name>
    <name type="common">Asiatic mangrove</name>
    <dbReference type="NCBI Taxonomy" id="61149"/>
    <lineage>
        <taxon>Eukaryota</taxon>
        <taxon>Viridiplantae</taxon>
        <taxon>Streptophyta</taxon>
        <taxon>Embryophyta</taxon>
        <taxon>Tracheophyta</taxon>
        <taxon>Spermatophyta</taxon>
        <taxon>Magnoliopsida</taxon>
        <taxon>eudicotyledons</taxon>
        <taxon>Gunneridae</taxon>
        <taxon>Pentapetalae</taxon>
        <taxon>rosids</taxon>
        <taxon>fabids</taxon>
        <taxon>Malpighiales</taxon>
        <taxon>Rhizophoraceae</taxon>
        <taxon>Rhizophora</taxon>
    </lineage>
</organism>
<dbReference type="AlphaFoldDB" id="A0A2P2QXS5"/>
<sequence>MSKIIALYFMIAFCLFLTRGLIVCIYSQFPNLLLSSSVCHCMQAYSCKVHLCWLFERARQALAGIQMNYKRKSMRKHCISIAQQKALRKNFAFSTLFFFCVL</sequence>
<accession>A0A2P2QXS5</accession>
<protein>
    <submittedName>
        <fullName evidence="1">Uncharacterized protein</fullName>
    </submittedName>
</protein>